<evidence type="ECO:0000256" key="1">
    <source>
        <dbReference type="SAM" id="MobiDB-lite"/>
    </source>
</evidence>
<evidence type="ECO:0000313" key="3">
    <source>
        <dbReference type="Proteomes" id="UP000238479"/>
    </source>
</evidence>
<comment type="caution">
    <text evidence="2">The sequence shown here is derived from an EMBL/GenBank/DDBJ whole genome shotgun (WGS) entry which is preliminary data.</text>
</comment>
<accession>A0A2P6Q007</accession>
<dbReference type="Gramene" id="PRQ27511">
    <property type="protein sequence ID" value="PRQ27511"/>
    <property type="gene ID" value="RchiOBHm_Chr6g0306091"/>
</dbReference>
<reference evidence="2 3" key="1">
    <citation type="journal article" date="2018" name="Nat. Genet.">
        <title>The Rosa genome provides new insights in the design of modern roses.</title>
        <authorList>
            <person name="Bendahmane M."/>
        </authorList>
    </citation>
    <scope>NUCLEOTIDE SEQUENCE [LARGE SCALE GENOMIC DNA]</scope>
    <source>
        <strain evidence="3">cv. Old Blush</strain>
    </source>
</reference>
<dbReference type="Pfam" id="PF03004">
    <property type="entry name" value="Transposase_24"/>
    <property type="match status" value="1"/>
</dbReference>
<gene>
    <name evidence="2" type="ORF">RchiOBHm_Chr6g0306091</name>
</gene>
<organism evidence="2 3">
    <name type="scientific">Rosa chinensis</name>
    <name type="common">China rose</name>
    <dbReference type="NCBI Taxonomy" id="74649"/>
    <lineage>
        <taxon>Eukaryota</taxon>
        <taxon>Viridiplantae</taxon>
        <taxon>Streptophyta</taxon>
        <taxon>Embryophyta</taxon>
        <taxon>Tracheophyta</taxon>
        <taxon>Spermatophyta</taxon>
        <taxon>Magnoliopsida</taxon>
        <taxon>eudicotyledons</taxon>
        <taxon>Gunneridae</taxon>
        <taxon>Pentapetalae</taxon>
        <taxon>rosids</taxon>
        <taxon>fabids</taxon>
        <taxon>Rosales</taxon>
        <taxon>Rosaceae</taxon>
        <taxon>Rosoideae</taxon>
        <taxon>Rosoideae incertae sedis</taxon>
        <taxon>Rosa</taxon>
    </lineage>
</organism>
<evidence type="ECO:0000313" key="2">
    <source>
        <dbReference type="EMBL" id="PRQ27511.1"/>
    </source>
</evidence>
<name>A0A2P6Q007_ROSCH</name>
<keyword evidence="3" id="KW-1185">Reference proteome</keyword>
<dbReference type="EMBL" id="PDCK01000044">
    <property type="protein sequence ID" value="PRQ27511.1"/>
    <property type="molecule type" value="Genomic_DNA"/>
</dbReference>
<dbReference type="Proteomes" id="UP000238479">
    <property type="component" value="Chromosome 6"/>
</dbReference>
<dbReference type="AlphaFoldDB" id="A0A2P6Q007"/>
<feature type="region of interest" description="Disordered" evidence="1">
    <location>
        <begin position="1"/>
        <end position="22"/>
    </location>
</feature>
<protein>
    <submittedName>
        <fullName evidence="2">Putative transposase, Ptta/En/Spm, plant</fullName>
    </submittedName>
</protein>
<sequence length="207" mass="23771">MCETNKSNRARGGAPHRTGRKSFARLRKEIMENGEKTDRVSMFVKTRAMKTRNDDGQPIEVHDEEATAVISQFNEYLRDMPEDEQNDTFREEVFTTVMGEDTHGRVRMYGIGVTPSQVFGNSKTSETTEKKTIEEMEKKYQTKLDDLKESHESQLGDMKLKYEDVSNRLNLLMAHVGIQVNQSGSTSEQQLRRTIDGHHQLDLEGQQ</sequence>
<dbReference type="InterPro" id="IPR004252">
    <property type="entry name" value="Probable_transposase_24"/>
</dbReference>
<proteinExistence type="predicted"/>